<protein>
    <submittedName>
        <fullName evidence="6">Uncharacterized protein</fullName>
    </submittedName>
</protein>
<feature type="transmembrane region" description="Helical" evidence="5">
    <location>
        <begin position="24"/>
        <end position="44"/>
    </location>
</feature>
<evidence type="ECO:0000313" key="7">
    <source>
        <dbReference type="Proteomes" id="UP001629113"/>
    </source>
</evidence>
<proteinExistence type="predicted"/>
<organism evidence="6 7">
    <name type="scientific">Phlyctema vagabunda</name>
    <dbReference type="NCBI Taxonomy" id="108571"/>
    <lineage>
        <taxon>Eukaryota</taxon>
        <taxon>Fungi</taxon>
        <taxon>Dikarya</taxon>
        <taxon>Ascomycota</taxon>
        <taxon>Pezizomycotina</taxon>
        <taxon>Leotiomycetes</taxon>
        <taxon>Helotiales</taxon>
        <taxon>Dermateaceae</taxon>
        <taxon>Phlyctema</taxon>
    </lineage>
</organism>
<keyword evidence="7" id="KW-1185">Reference proteome</keyword>
<evidence type="ECO:0000256" key="2">
    <source>
        <dbReference type="ARBA" id="ARBA00022692"/>
    </source>
</evidence>
<gene>
    <name evidence="6" type="ORF">PVAG01_05248</name>
</gene>
<evidence type="ECO:0000256" key="4">
    <source>
        <dbReference type="ARBA" id="ARBA00023136"/>
    </source>
</evidence>
<dbReference type="Pfam" id="PF04479">
    <property type="entry name" value="RTA1"/>
    <property type="match status" value="1"/>
</dbReference>
<keyword evidence="4 5" id="KW-0472">Membrane</keyword>
<accession>A0ABR4PKP6</accession>
<comment type="caution">
    <text evidence="6">The sequence shown here is derived from an EMBL/GenBank/DDBJ whole genome shotgun (WGS) entry which is preliminary data.</text>
</comment>
<evidence type="ECO:0000256" key="3">
    <source>
        <dbReference type="ARBA" id="ARBA00022989"/>
    </source>
</evidence>
<keyword evidence="2 5" id="KW-0812">Transmembrane</keyword>
<comment type="subcellular location">
    <subcellularLocation>
        <location evidence="1">Membrane</location>
        <topology evidence="1">Multi-pass membrane protein</topology>
    </subcellularLocation>
</comment>
<dbReference type="InterPro" id="IPR007568">
    <property type="entry name" value="RTA1"/>
</dbReference>
<dbReference type="EMBL" id="JBFCZG010000004">
    <property type="protein sequence ID" value="KAL3423501.1"/>
    <property type="molecule type" value="Genomic_DNA"/>
</dbReference>
<name>A0ABR4PKP6_9HELO</name>
<dbReference type="Proteomes" id="UP001629113">
    <property type="component" value="Unassembled WGS sequence"/>
</dbReference>
<keyword evidence="3 5" id="KW-1133">Transmembrane helix</keyword>
<dbReference type="PANTHER" id="PTHR31465">
    <property type="entry name" value="PROTEIN RTA1-RELATED"/>
    <property type="match status" value="1"/>
</dbReference>
<reference evidence="6 7" key="1">
    <citation type="submission" date="2024-06" db="EMBL/GenBank/DDBJ databases">
        <title>Complete genome of Phlyctema vagabunda strain 19-DSS-EL-015.</title>
        <authorList>
            <person name="Fiorenzani C."/>
        </authorList>
    </citation>
    <scope>NUCLEOTIDE SEQUENCE [LARGE SCALE GENOMIC DNA]</scope>
    <source>
        <strain evidence="6 7">19-DSS-EL-015</strain>
    </source>
</reference>
<dbReference type="PANTHER" id="PTHR31465:SF1">
    <property type="entry name" value="PROTEIN RTA1-RELATED"/>
    <property type="match status" value="1"/>
</dbReference>
<evidence type="ECO:0000256" key="5">
    <source>
        <dbReference type="SAM" id="Phobius"/>
    </source>
</evidence>
<sequence length="81" mass="9405">MIRSVFRLVEFSQGLNGELMSKEWYLYVFDSSLMFIVMALFNIWHPSRIFNDKVMEAGKERDMEASGGYMLQNGVEGYGHV</sequence>
<evidence type="ECO:0000256" key="1">
    <source>
        <dbReference type="ARBA" id="ARBA00004141"/>
    </source>
</evidence>
<evidence type="ECO:0000313" key="6">
    <source>
        <dbReference type="EMBL" id="KAL3423501.1"/>
    </source>
</evidence>